<feature type="region of interest" description="Disordered" evidence="1">
    <location>
        <begin position="112"/>
        <end position="137"/>
    </location>
</feature>
<reference evidence="2 3" key="1">
    <citation type="submission" date="2023-10" db="EMBL/GenBank/DDBJ databases">
        <title>Genome-Wide Identification Analysis in wild type Solanum Pinnatisectum Reveals Some Genes Defensing Phytophthora Infestans.</title>
        <authorList>
            <person name="Sun C."/>
        </authorList>
    </citation>
    <scope>NUCLEOTIDE SEQUENCE [LARGE SCALE GENOMIC DNA]</scope>
    <source>
        <strain evidence="2">LQN</strain>
        <tissue evidence="2">Leaf</tissue>
    </source>
</reference>
<dbReference type="Proteomes" id="UP001311915">
    <property type="component" value="Unassembled WGS sequence"/>
</dbReference>
<sequence length="137" mass="15623">MATLLQLMRPWIQHAIAESEARMEQRTKHMMDHKVQAVHKRLYAFESIVLQRLAPTDDVTTLRKEVESLCADIIGLLVPPETEPEFTPTAPIDNMVVDALFGDEMLLPISSRHAGKRPCSSQTSDDIEAWRAHKRKH</sequence>
<proteinExistence type="predicted"/>
<evidence type="ECO:0008006" key="4">
    <source>
        <dbReference type="Google" id="ProtNLM"/>
    </source>
</evidence>
<evidence type="ECO:0000313" key="2">
    <source>
        <dbReference type="EMBL" id="KAK4723882.1"/>
    </source>
</evidence>
<name>A0AAV9LHM5_9SOLN</name>
<keyword evidence="3" id="KW-1185">Reference proteome</keyword>
<accession>A0AAV9LHM5</accession>
<protein>
    <recommendedName>
        <fullName evidence="4">Integrase core domain containing protein</fullName>
    </recommendedName>
</protein>
<dbReference type="EMBL" id="JAWPEI010000006">
    <property type="protein sequence ID" value="KAK4723882.1"/>
    <property type="molecule type" value="Genomic_DNA"/>
</dbReference>
<dbReference type="AlphaFoldDB" id="A0AAV9LHM5"/>
<organism evidence="2 3">
    <name type="scientific">Solanum pinnatisectum</name>
    <name type="common">tansyleaf nightshade</name>
    <dbReference type="NCBI Taxonomy" id="50273"/>
    <lineage>
        <taxon>Eukaryota</taxon>
        <taxon>Viridiplantae</taxon>
        <taxon>Streptophyta</taxon>
        <taxon>Embryophyta</taxon>
        <taxon>Tracheophyta</taxon>
        <taxon>Spermatophyta</taxon>
        <taxon>Magnoliopsida</taxon>
        <taxon>eudicotyledons</taxon>
        <taxon>Gunneridae</taxon>
        <taxon>Pentapetalae</taxon>
        <taxon>asterids</taxon>
        <taxon>lamiids</taxon>
        <taxon>Solanales</taxon>
        <taxon>Solanaceae</taxon>
        <taxon>Solanoideae</taxon>
        <taxon>Solaneae</taxon>
        <taxon>Solanum</taxon>
    </lineage>
</organism>
<evidence type="ECO:0000313" key="3">
    <source>
        <dbReference type="Proteomes" id="UP001311915"/>
    </source>
</evidence>
<gene>
    <name evidence="2" type="ORF">R3W88_026661</name>
</gene>
<evidence type="ECO:0000256" key="1">
    <source>
        <dbReference type="SAM" id="MobiDB-lite"/>
    </source>
</evidence>
<comment type="caution">
    <text evidence="2">The sequence shown here is derived from an EMBL/GenBank/DDBJ whole genome shotgun (WGS) entry which is preliminary data.</text>
</comment>